<sequence length="377" mass="41463">MNQTMAAEPSPLMRRLRDEWFFAISALTALAFLEFGDRIFEHLSNPLWLVVIFLWLFAVVLGSALSVVRHAEHLAERLGEPYGTLILTLAITSIEVIGISAVMFHGENNPTLVRDTLFAVVMIILNGMVGLSLLMGAWRRPEQRHNMQGANAYLGVIVPLATLSLVLPDFTRTTVGPTLSVIQQMMLALMSIGLYGAFLVLQTGRHQHYFVEDGEYHGTAHQKIEHEGSLWLCVALLVAYMIPVVFLVEQLARPIDYLIETLAAPTALGGVIMAVLVATPEAISAVRAAMSNHLQRSVNIFLGSVLSTIGLTVPAMLIISHFSNHDVILGLEHTDLVMLILTLAVSIITFASGRTNLMQGAVHLMLFLAYFLLIFQD</sequence>
<feature type="transmembrane region" description="Helical" evidence="5">
    <location>
        <begin position="328"/>
        <end position="350"/>
    </location>
</feature>
<protein>
    <submittedName>
        <fullName evidence="7">Calcium:proton antiporter</fullName>
    </submittedName>
</protein>
<comment type="subcellular location">
    <subcellularLocation>
        <location evidence="1">Membrane</location>
        <topology evidence="1">Multi-pass membrane protein</topology>
    </subcellularLocation>
</comment>
<dbReference type="OrthoDB" id="9787814at2"/>
<evidence type="ECO:0000256" key="2">
    <source>
        <dbReference type="ARBA" id="ARBA00022692"/>
    </source>
</evidence>
<evidence type="ECO:0000256" key="4">
    <source>
        <dbReference type="ARBA" id="ARBA00023136"/>
    </source>
</evidence>
<feature type="transmembrane region" description="Helical" evidence="5">
    <location>
        <begin position="230"/>
        <end position="251"/>
    </location>
</feature>
<evidence type="ECO:0000313" key="8">
    <source>
        <dbReference type="Proteomes" id="UP000248925"/>
    </source>
</evidence>
<keyword evidence="2 5" id="KW-0812">Transmembrane</keyword>
<organism evidence="7 8">
    <name type="scientific">Rhizobium tubonense</name>
    <dbReference type="NCBI Taxonomy" id="484088"/>
    <lineage>
        <taxon>Bacteria</taxon>
        <taxon>Pseudomonadati</taxon>
        <taxon>Pseudomonadota</taxon>
        <taxon>Alphaproteobacteria</taxon>
        <taxon>Hyphomicrobiales</taxon>
        <taxon>Rhizobiaceae</taxon>
        <taxon>Rhizobium/Agrobacterium group</taxon>
        <taxon>Rhizobium</taxon>
    </lineage>
</organism>
<dbReference type="Proteomes" id="UP000248925">
    <property type="component" value="Unassembled WGS sequence"/>
</dbReference>
<gene>
    <name evidence="7" type="ORF">CPY51_29700</name>
</gene>
<feature type="transmembrane region" description="Helical" evidence="5">
    <location>
        <begin position="357"/>
        <end position="375"/>
    </location>
</feature>
<evidence type="ECO:0000256" key="5">
    <source>
        <dbReference type="SAM" id="Phobius"/>
    </source>
</evidence>
<feature type="transmembrane region" description="Helical" evidence="5">
    <location>
        <begin position="300"/>
        <end position="322"/>
    </location>
</feature>
<feature type="domain" description="Sodium/calcium exchanger membrane region" evidence="6">
    <location>
        <begin position="234"/>
        <end position="375"/>
    </location>
</feature>
<feature type="transmembrane region" description="Helical" evidence="5">
    <location>
        <begin position="82"/>
        <end position="104"/>
    </location>
</feature>
<dbReference type="EMBL" id="PCDP01000075">
    <property type="protein sequence ID" value="PZM08194.1"/>
    <property type="molecule type" value="Genomic_DNA"/>
</dbReference>
<comment type="caution">
    <text evidence="7">The sequence shown here is derived from an EMBL/GenBank/DDBJ whole genome shotgun (WGS) entry which is preliminary data.</text>
</comment>
<evidence type="ECO:0000256" key="3">
    <source>
        <dbReference type="ARBA" id="ARBA00022989"/>
    </source>
</evidence>
<dbReference type="PANTHER" id="PTHR37958:SF1">
    <property type="entry name" value="SODIUM-POTASSIUM_PROTON ANTIPORTER CHAA"/>
    <property type="match status" value="1"/>
</dbReference>
<reference evidence="7 8" key="1">
    <citation type="journal article" date="2018" name="Sci. Rep.">
        <title>Rhizobium tumorigenes sp. nov., a novel plant tumorigenic bacterium isolated from cane gall tumors on thornless blackberry.</title>
        <authorList>
            <person name="Kuzmanovi N."/>
            <person name="Smalla K."/>
            <person name="Gronow S."/>
            <person name="PuBawska J."/>
        </authorList>
    </citation>
    <scope>NUCLEOTIDE SEQUENCE [LARGE SCALE GENOMIC DNA]</scope>
    <source>
        <strain evidence="7 8">CCBAU 85046</strain>
    </source>
</reference>
<dbReference type="GO" id="GO:0015386">
    <property type="term" value="F:potassium:proton antiporter activity"/>
    <property type="evidence" value="ECO:0007669"/>
    <property type="project" value="TreeGrafter"/>
</dbReference>
<evidence type="ECO:0000259" key="6">
    <source>
        <dbReference type="Pfam" id="PF01699"/>
    </source>
</evidence>
<dbReference type="GO" id="GO:0015385">
    <property type="term" value="F:sodium:proton antiporter activity"/>
    <property type="evidence" value="ECO:0007669"/>
    <property type="project" value="TreeGrafter"/>
</dbReference>
<dbReference type="AlphaFoldDB" id="A0A2W4CS03"/>
<name>A0A2W4CS03_9HYPH</name>
<dbReference type="InterPro" id="IPR004837">
    <property type="entry name" value="NaCa_Exmemb"/>
</dbReference>
<dbReference type="Pfam" id="PF01699">
    <property type="entry name" value="Na_Ca_ex"/>
    <property type="match status" value="2"/>
</dbReference>
<keyword evidence="8" id="KW-1185">Reference proteome</keyword>
<accession>A0A2W4CS03</accession>
<dbReference type="PANTHER" id="PTHR37958">
    <property type="entry name" value="SODIUM-POTASSIUM/PROTON ANTIPORTER CHAA"/>
    <property type="match status" value="1"/>
</dbReference>
<dbReference type="Gene3D" id="1.20.1420.30">
    <property type="entry name" value="NCX, central ion-binding region"/>
    <property type="match status" value="1"/>
</dbReference>
<feature type="domain" description="Sodium/calcium exchanger membrane region" evidence="6">
    <location>
        <begin position="48"/>
        <end position="203"/>
    </location>
</feature>
<feature type="transmembrane region" description="Helical" evidence="5">
    <location>
        <begin position="116"/>
        <end position="138"/>
    </location>
</feature>
<dbReference type="InterPro" id="IPR044880">
    <property type="entry name" value="NCX_ion-bd_dom_sf"/>
</dbReference>
<evidence type="ECO:0000313" key="7">
    <source>
        <dbReference type="EMBL" id="PZM08194.1"/>
    </source>
</evidence>
<feature type="transmembrane region" description="Helical" evidence="5">
    <location>
        <begin position="20"/>
        <end position="40"/>
    </location>
</feature>
<dbReference type="RefSeq" id="WP_111163974.1">
    <property type="nucleotide sequence ID" value="NZ_PCDP01000075.1"/>
</dbReference>
<feature type="transmembrane region" description="Helical" evidence="5">
    <location>
        <begin position="46"/>
        <end position="70"/>
    </location>
</feature>
<dbReference type="GO" id="GO:0005886">
    <property type="term" value="C:plasma membrane"/>
    <property type="evidence" value="ECO:0007669"/>
    <property type="project" value="TreeGrafter"/>
</dbReference>
<proteinExistence type="predicted"/>
<feature type="transmembrane region" description="Helical" evidence="5">
    <location>
        <begin position="257"/>
        <end position="279"/>
    </location>
</feature>
<keyword evidence="3 5" id="KW-1133">Transmembrane helix</keyword>
<evidence type="ECO:0000256" key="1">
    <source>
        <dbReference type="ARBA" id="ARBA00004141"/>
    </source>
</evidence>
<feature type="transmembrane region" description="Helical" evidence="5">
    <location>
        <begin position="179"/>
        <end position="201"/>
    </location>
</feature>
<keyword evidence="4 5" id="KW-0472">Membrane</keyword>
<feature type="transmembrane region" description="Helical" evidence="5">
    <location>
        <begin position="150"/>
        <end position="167"/>
    </location>
</feature>
<dbReference type="InterPro" id="IPR052946">
    <property type="entry name" value="Alkaline_pH_Ca-Antiporter"/>
</dbReference>